<evidence type="ECO:0000256" key="1">
    <source>
        <dbReference type="SAM" id="MobiDB-lite"/>
    </source>
</evidence>
<feature type="region of interest" description="Disordered" evidence="1">
    <location>
        <begin position="1"/>
        <end position="41"/>
    </location>
</feature>
<dbReference type="Gramene" id="C.cajan_28727.t">
    <property type="protein sequence ID" value="C.cajan_28727.t.cds1"/>
    <property type="gene ID" value="C.cajan_28727"/>
</dbReference>
<proteinExistence type="predicted"/>
<accession>A0A151S092</accession>
<evidence type="ECO:0000313" key="2">
    <source>
        <dbReference type="EMBL" id="KYP48245.1"/>
    </source>
</evidence>
<gene>
    <name evidence="2" type="ORF">KK1_030129</name>
</gene>
<evidence type="ECO:0008006" key="4">
    <source>
        <dbReference type="Google" id="ProtNLM"/>
    </source>
</evidence>
<dbReference type="OMA" id="SAYNCWH"/>
<protein>
    <recommendedName>
        <fullName evidence="4">Retrovirus-related Pol polyprotein from transposon TNT 1-94</fullName>
    </recommendedName>
</protein>
<sequence length="130" mass="14613">MQANLAHENHSNNHGRGNYQGRNGGFQGHGRAQGGRFQNTGGRTNKIQCQLCGKMDHSAYNCWHRYDQKLADPNQNSHTFVSQNTGQNLVVMQAMNTSTQNLPYDDSWYPDLGAINHLTPDVNNLQQQTE</sequence>
<dbReference type="AlphaFoldDB" id="A0A151S092"/>
<dbReference type="EMBL" id="KQ483505">
    <property type="protein sequence ID" value="KYP48245.1"/>
    <property type="molecule type" value="Genomic_DNA"/>
</dbReference>
<dbReference type="Proteomes" id="UP000075243">
    <property type="component" value="Unassembled WGS sequence"/>
</dbReference>
<organism evidence="2 3">
    <name type="scientific">Cajanus cajan</name>
    <name type="common">Pigeon pea</name>
    <name type="synonym">Cajanus indicus</name>
    <dbReference type="NCBI Taxonomy" id="3821"/>
    <lineage>
        <taxon>Eukaryota</taxon>
        <taxon>Viridiplantae</taxon>
        <taxon>Streptophyta</taxon>
        <taxon>Embryophyta</taxon>
        <taxon>Tracheophyta</taxon>
        <taxon>Spermatophyta</taxon>
        <taxon>Magnoliopsida</taxon>
        <taxon>eudicotyledons</taxon>
        <taxon>Gunneridae</taxon>
        <taxon>Pentapetalae</taxon>
        <taxon>rosids</taxon>
        <taxon>fabids</taxon>
        <taxon>Fabales</taxon>
        <taxon>Fabaceae</taxon>
        <taxon>Papilionoideae</taxon>
        <taxon>50 kb inversion clade</taxon>
        <taxon>NPAAA clade</taxon>
        <taxon>indigoferoid/millettioid clade</taxon>
        <taxon>Phaseoleae</taxon>
        <taxon>Cajanus</taxon>
    </lineage>
</organism>
<name>A0A151S092_CAJCA</name>
<reference evidence="2" key="1">
    <citation type="journal article" date="2012" name="Nat. Biotechnol.">
        <title>Draft genome sequence of pigeonpea (Cajanus cajan), an orphan legume crop of resource-poor farmers.</title>
        <authorList>
            <person name="Varshney R.K."/>
            <person name="Chen W."/>
            <person name="Li Y."/>
            <person name="Bharti A.K."/>
            <person name="Saxena R.K."/>
            <person name="Schlueter J.A."/>
            <person name="Donoghue M.T."/>
            <person name="Azam S."/>
            <person name="Fan G."/>
            <person name="Whaley A.M."/>
            <person name="Farmer A.D."/>
            <person name="Sheridan J."/>
            <person name="Iwata A."/>
            <person name="Tuteja R."/>
            <person name="Penmetsa R.V."/>
            <person name="Wu W."/>
            <person name="Upadhyaya H.D."/>
            <person name="Yang S.P."/>
            <person name="Shah T."/>
            <person name="Saxena K.B."/>
            <person name="Michael T."/>
            <person name="McCombie W.R."/>
            <person name="Yang B."/>
            <person name="Zhang G."/>
            <person name="Yang H."/>
            <person name="Wang J."/>
            <person name="Spillane C."/>
            <person name="Cook D.R."/>
            <person name="May G.D."/>
            <person name="Xu X."/>
            <person name="Jackson S.A."/>
        </authorList>
    </citation>
    <scope>NUCLEOTIDE SEQUENCE [LARGE SCALE GENOMIC DNA]</scope>
</reference>
<evidence type="ECO:0000313" key="3">
    <source>
        <dbReference type="Proteomes" id="UP000075243"/>
    </source>
</evidence>
<keyword evidence="3" id="KW-1185">Reference proteome</keyword>
<feature type="compositionally biased region" description="Gly residues" evidence="1">
    <location>
        <begin position="22"/>
        <end position="33"/>
    </location>
</feature>